<evidence type="ECO:0000256" key="2">
    <source>
        <dbReference type="ARBA" id="ARBA00022490"/>
    </source>
</evidence>
<dbReference type="AlphaFoldDB" id="A0A9W9W5A3"/>
<keyword evidence="2" id="KW-0963">Cytoplasm</keyword>
<feature type="region of interest" description="Disordered" evidence="4">
    <location>
        <begin position="1"/>
        <end position="21"/>
    </location>
</feature>
<comment type="caution">
    <text evidence="6">The sequence shown here is derived from an EMBL/GenBank/DDBJ whole genome shotgun (WGS) entry which is preliminary data.</text>
</comment>
<accession>A0A9W9W5A3</accession>
<dbReference type="PANTHER" id="PTHR22706">
    <property type="entry name" value="ASSEMBLY FACTOR FOR SPINDLE MICROTUBULES"/>
    <property type="match status" value="1"/>
</dbReference>
<evidence type="ECO:0000256" key="1">
    <source>
        <dbReference type="ARBA" id="ARBA00004496"/>
    </source>
</evidence>
<proteinExistence type="predicted"/>
<evidence type="ECO:0000259" key="5">
    <source>
        <dbReference type="PROSITE" id="PS50021"/>
    </source>
</evidence>
<dbReference type="GO" id="GO:0005737">
    <property type="term" value="C:cytoplasm"/>
    <property type="evidence" value="ECO:0007669"/>
    <property type="project" value="UniProtKB-SubCell"/>
</dbReference>
<evidence type="ECO:0000313" key="6">
    <source>
        <dbReference type="EMBL" id="KAJ5403597.1"/>
    </source>
</evidence>
<dbReference type="InterPro" id="IPR001715">
    <property type="entry name" value="CH_dom"/>
</dbReference>
<evidence type="ECO:0000256" key="3">
    <source>
        <dbReference type="ARBA" id="ARBA00022860"/>
    </source>
</evidence>
<feature type="region of interest" description="Disordered" evidence="4">
    <location>
        <begin position="361"/>
        <end position="380"/>
    </location>
</feature>
<feature type="compositionally biased region" description="Polar residues" evidence="4">
    <location>
        <begin position="292"/>
        <end position="302"/>
    </location>
</feature>
<dbReference type="Gene3D" id="1.10.418.10">
    <property type="entry name" value="Calponin-like domain"/>
    <property type="match status" value="1"/>
</dbReference>
<dbReference type="PANTHER" id="PTHR22706:SF1">
    <property type="entry name" value="ASSEMBLY FACTOR FOR SPINDLE MICROTUBULES"/>
    <property type="match status" value="1"/>
</dbReference>
<dbReference type="Proteomes" id="UP001147747">
    <property type="component" value="Unassembled WGS sequence"/>
</dbReference>
<dbReference type="EMBL" id="JAPZBU010000005">
    <property type="protein sequence ID" value="KAJ5403597.1"/>
    <property type="molecule type" value="Genomic_DNA"/>
</dbReference>
<feature type="region of interest" description="Disordered" evidence="4">
    <location>
        <begin position="1005"/>
        <end position="1031"/>
    </location>
</feature>
<keyword evidence="3" id="KW-0112">Calmodulin-binding</keyword>
<feature type="compositionally biased region" description="Polar residues" evidence="4">
    <location>
        <begin position="90"/>
        <end position="103"/>
    </location>
</feature>
<feature type="region of interest" description="Disordered" evidence="4">
    <location>
        <begin position="55"/>
        <end position="165"/>
    </location>
</feature>
<dbReference type="GeneID" id="81367085"/>
<gene>
    <name evidence="6" type="ORF">N7509_003468</name>
</gene>
<sequence length="1031" mass="115422">MSGLLGEAFTPCPSRSRSSCGGSETFDSFMDGDLAFEATTQLEYTTEIRAPILTGARPRRANRTGPTFQIHDDVMNRPAGPAEKRRRPNTLANSPSGRKSSLLAQPAQRFRPKVNFAPSPPSRPNKIEMEAQPKTQRHETETNDEAVAHSKEIRHTDNKHRHDHKDALKRDVRRNTVYIPPDDTTVASVFMGLFSPLKKQQTTTLSKMTEDAQVNTLEAQIAKRQARKSMVTSARRAPLQPSTKIAQEAAIRVDIAGKNGGKENIPPGALAEIEKKHTLQSTSSLKPKRASIVSTSKSTQHNIDQRARPAKATQPSTKVPKQNAPARGVLGERQNNTLMSRSPSAREKHSLTRSKETMKSPLPLNFHASTTSSRVDHSRSLRSSNLGHISTKLKNLNQEYPMLVENTAKPALYEDNWLHHQETVITQLVNSLLECTNGDSTPCGPNALRLEMLEIYHTDFFAQLHKRLQASLSCGTLSIPKELVTRYGRLKQDVGLRRKFLDIWVQSYDLRALVAAAETVIGRKISNNPTFLERDFDGPDENAMKGRKVIIRKLEGFLDSFLLHNDDMDHMVSDSRDIPMEAQARAYRRTVLRSIILVVILDQAKQSRGTSLPRRLFVQSSPFKSSVEVLQALARVLLPSCGDMSKPLGHLGCHLTYKQHKLQEYNYQINNIAVDLRDGVRLTRIVEVLFFTSEHVRSDVEDQTEVTLHTGEALSLLGDEADLPLSKHLKYPCASRAAKIYNVQMALSALGSIKGSDLFLDDIRAEDIVDGYREKTIALFWALVSKWGLAGLVDWEDASKEIARLKRKAVSLFGYDKCVSESWFSGDELDGDEHARMLQQWASILAALKGLSITNMTTGFANGKVYESIVDEYERYITGSTCRSTMTATPHPLSLESRLKLLGCSSQFAQLVSPKRSTSHILDRNFTLGALAFLCSRLLSASKHSRAATILQRAWRAHLGRRDTQRRAIAQDLAAHCAAVVKTKSEIIRATEVITRWWRDIKARQQRKNTTGHQRQRKLVSPSCKTAKRRL</sequence>
<evidence type="ECO:0000256" key="4">
    <source>
        <dbReference type="SAM" id="MobiDB-lite"/>
    </source>
</evidence>
<dbReference type="InterPro" id="IPR036872">
    <property type="entry name" value="CH_dom_sf"/>
</dbReference>
<dbReference type="SUPFAM" id="SSF47576">
    <property type="entry name" value="Calponin-homology domain, CH-domain"/>
    <property type="match status" value="1"/>
</dbReference>
<reference evidence="6" key="2">
    <citation type="journal article" date="2023" name="IMA Fungus">
        <title>Comparative genomic study of the Penicillium genus elucidates a diverse pangenome and 15 lateral gene transfer events.</title>
        <authorList>
            <person name="Petersen C."/>
            <person name="Sorensen T."/>
            <person name="Nielsen M.R."/>
            <person name="Sondergaard T.E."/>
            <person name="Sorensen J.L."/>
            <person name="Fitzpatrick D.A."/>
            <person name="Frisvad J.C."/>
            <person name="Nielsen K.L."/>
        </authorList>
    </citation>
    <scope>NUCLEOTIDE SEQUENCE</scope>
    <source>
        <strain evidence="6">IBT 29677</strain>
    </source>
</reference>
<feature type="domain" description="Calponin-homology (CH)" evidence="5">
    <location>
        <begin position="648"/>
        <end position="788"/>
    </location>
</feature>
<organism evidence="6 7">
    <name type="scientific">Penicillium cosmopolitanum</name>
    <dbReference type="NCBI Taxonomy" id="1131564"/>
    <lineage>
        <taxon>Eukaryota</taxon>
        <taxon>Fungi</taxon>
        <taxon>Dikarya</taxon>
        <taxon>Ascomycota</taxon>
        <taxon>Pezizomycotina</taxon>
        <taxon>Eurotiomycetes</taxon>
        <taxon>Eurotiomycetidae</taxon>
        <taxon>Eurotiales</taxon>
        <taxon>Aspergillaceae</taxon>
        <taxon>Penicillium</taxon>
    </lineage>
</organism>
<dbReference type="GO" id="GO:0000278">
    <property type="term" value="P:mitotic cell cycle"/>
    <property type="evidence" value="ECO:0007669"/>
    <property type="project" value="TreeGrafter"/>
</dbReference>
<protein>
    <recommendedName>
        <fullName evidence="5">Calponin-homology (CH) domain-containing protein</fullName>
    </recommendedName>
</protein>
<evidence type="ECO:0000313" key="7">
    <source>
        <dbReference type="Proteomes" id="UP001147747"/>
    </source>
</evidence>
<dbReference type="OrthoDB" id="76388at2759"/>
<comment type="subcellular location">
    <subcellularLocation>
        <location evidence="1">Cytoplasm</location>
    </subcellularLocation>
</comment>
<dbReference type="GO" id="GO:0007051">
    <property type="term" value="P:spindle organization"/>
    <property type="evidence" value="ECO:0007669"/>
    <property type="project" value="TreeGrafter"/>
</dbReference>
<dbReference type="InterPro" id="IPR051185">
    <property type="entry name" value="ASPM"/>
</dbReference>
<dbReference type="GO" id="GO:0051295">
    <property type="term" value="P:establishment of meiotic spindle localization"/>
    <property type="evidence" value="ECO:0007669"/>
    <property type="project" value="TreeGrafter"/>
</dbReference>
<feature type="region of interest" description="Disordered" evidence="4">
    <location>
        <begin position="277"/>
        <end position="356"/>
    </location>
</feature>
<feature type="compositionally biased region" description="Basic and acidic residues" evidence="4">
    <location>
        <begin position="125"/>
        <end position="156"/>
    </location>
</feature>
<keyword evidence="7" id="KW-1185">Reference proteome</keyword>
<dbReference type="GO" id="GO:0005516">
    <property type="term" value="F:calmodulin binding"/>
    <property type="evidence" value="ECO:0007669"/>
    <property type="project" value="UniProtKB-KW"/>
</dbReference>
<dbReference type="CDD" id="cd21223">
    <property type="entry name" value="CH_ASPM_rpt1"/>
    <property type="match status" value="1"/>
</dbReference>
<feature type="compositionally biased region" description="Polar residues" evidence="4">
    <location>
        <begin position="333"/>
        <end position="343"/>
    </location>
</feature>
<feature type="compositionally biased region" description="Basic and acidic residues" evidence="4">
    <location>
        <begin position="344"/>
        <end position="356"/>
    </location>
</feature>
<reference evidence="6" key="1">
    <citation type="submission" date="2022-12" db="EMBL/GenBank/DDBJ databases">
        <authorList>
            <person name="Petersen C."/>
        </authorList>
    </citation>
    <scope>NUCLEOTIDE SEQUENCE</scope>
    <source>
        <strain evidence="6">IBT 29677</strain>
    </source>
</reference>
<dbReference type="PROSITE" id="PS50021">
    <property type="entry name" value="CH"/>
    <property type="match status" value="1"/>
</dbReference>
<dbReference type="RefSeq" id="XP_056490839.1">
    <property type="nucleotide sequence ID" value="XM_056628105.1"/>
</dbReference>
<feature type="compositionally biased region" description="Low complexity" evidence="4">
    <location>
        <begin position="11"/>
        <end position="21"/>
    </location>
</feature>
<dbReference type="GO" id="GO:0000922">
    <property type="term" value="C:spindle pole"/>
    <property type="evidence" value="ECO:0007669"/>
    <property type="project" value="TreeGrafter"/>
</dbReference>
<dbReference type="PROSITE" id="PS50096">
    <property type="entry name" value="IQ"/>
    <property type="match status" value="1"/>
</dbReference>
<name>A0A9W9W5A3_9EURO</name>